<evidence type="ECO:0000313" key="2">
    <source>
        <dbReference type="Proteomes" id="UP000314294"/>
    </source>
</evidence>
<dbReference type="Proteomes" id="UP000314294">
    <property type="component" value="Unassembled WGS sequence"/>
</dbReference>
<comment type="caution">
    <text evidence="1">The sequence shown here is derived from an EMBL/GenBank/DDBJ whole genome shotgun (WGS) entry which is preliminary data.</text>
</comment>
<organism evidence="1 2">
    <name type="scientific">Liparis tanakae</name>
    <name type="common">Tanaka's snailfish</name>
    <dbReference type="NCBI Taxonomy" id="230148"/>
    <lineage>
        <taxon>Eukaryota</taxon>
        <taxon>Metazoa</taxon>
        <taxon>Chordata</taxon>
        <taxon>Craniata</taxon>
        <taxon>Vertebrata</taxon>
        <taxon>Euteleostomi</taxon>
        <taxon>Actinopterygii</taxon>
        <taxon>Neopterygii</taxon>
        <taxon>Teleostei</taxon>
        <taxon>Neoteleostei</taxon>
        <taxon>Acanthomorphata</taxon>
        <taxon>Eupercaria</taxon>
        <taxon>Perciformes</taxon>
        <taxon>Cottioidei</taxon>
        <taxon>Cottales</taxon>
        <taxon>Liparidae</taxon>
        <taxon>Liparis</taxon>
    </lineage>
</organism>
<name>A0A4Z2I1Z3_9TELE</name>
<evidence type="ECO:0000313" key="1">
    <source>
        <dbReference type="EMBL" id="TNN71791.1"/>
    </source>
</evidence>
<dbReference type="EMBL" id="SRLO01000145">
    <property type="protein sequence ID" value="TNN71791.1"/>
    <property type="molecule type" value="Genomic_DNA"/>
</dbReference>
<sequence length="92" mass="10055">MSVSSSSSLPSFSNLIWMDTVLSSPSADELPVARQLDSNIGLFYWDRGLLTSLSGDWAGAQLSVHLRGLQRLIFLNHGSGEGKNRLCTVFEL</sequence>
<proteinExistence type="predicted"/>
<reference evidence="1 2" key="1">
    <citation type="submission" date="2019-03" db="EMBL/GenBank/DDBJ databases">
        <title>First draft genome of Liparis tanakae, snailfish: a comprehensive survey of snailfish specific genes.</title>
        <authorList>
            <person name="Kim W."/>
            <person name="Song I."/>
            <person name="Jeong J.-H."/>
            <person name="Kim D."/>
            <person name="Kim S."/>
            <person name="Ryu S."/>
            <person name="Song J.Y."/>
            <person name="Lee S.K."/>
        </authorList>
    </citation>
    <scope>NUCLEOTIDE SEQUENCE [LARGE SCALE GENOMIC DNA]</scope>
    <source>
        <tissue evidence="1">Muscle</tissue>
    </source>
</reference>
<gene>
    <name evidence="1" type="ORF">EYF80_017962</name>
</gene>
<protein>
    <submittedName>
        <fullName evidence="1">Uncharacterized protein</fullName>
    </submittedName>
</protein>
<keyword evidence="2" id="KW-1185">Reference proteome</keyword>
<dbReference type="AlphaFoldDB" id="A0A4Z2I1Z3"/>
<accession>A0A4Z2I1Z3</accession>